<dbReference type="EMBL" id="FOKW01000001">
    <property type="protein sequence ID" value="SFB72161.1"/>
    <property type="molecule type" value="Genomic_DNA"/>
</dbReference>
<evidence type="ECO:0000313" key="1">
    <source>
        <dbReference type="EMBL" id="SFB72161.1"/>
    </source>
</evidence>
<reference evidence="2" key="1">
    <citation type="submission" date="2016-10" db="EMBL/GenBank/DDBJ databases">
        <authorList>
            <person name="Varghese N."/>
            <person name="Submissions S."/>
        </authorList>
    </citation>
    <scope>NUCLEOTIDE SEQUENCE [LARGE SCALE GENOMIC DNA]</scope>
    <source>
        <strain evidence="2">DSM 13078</strain>
    </source>
</reference>
<organism evidence="1 2">
    <name type="scientific">Natronobacterium haloterrestre</name>
    <name type="common">Halobiforma haloterrestris</name>
    <dbReference type="NCBI Taxonomy" id="148448"/>
    <lineage>
        <taxon>Archaea</taxon>
        <taxon>Methanobacteriati</taxon>
        <taxon>Methanobacteriota</taxon>
        <taxon>Stenosarchaea group</taxon>
        <taxon>Halobacteria</taxon>
        <taxon>Halobacteriales</taxon>
        <taxon>Natrialbaceae</taxon>
        <taxon>Natronobacterium</taxon>
    </lineage>
</organism>
<sequence>MEWSQHLAAEEDLSDDRLKRWESLWIPYAELSEEMKDHDREWADKVLDEVRALLDRLKEERKEKCGVLTAEDDSILLGQFEDKLRKANREFAEKDGDNE</sequence>
<proteinExistence type="predicted"/>
<dbReference type="Proteomes" id="UP000199161">
    <property type="component" value="Unassembled WGS sequence"/>
</dbReference>
<name>A0A1I1DB57_NATHA</name>
<protein>
    <submittedName>
        <fullName evidence="1">Uncharacterized protein</fullName>
    </submittedName>
</protein>
<keyword evidence="2" id="KW-1185">Reference proteome</keyword>
<accession>A0A1I1DB57</accession>
<dbReference type="AlphaFoldDB" id="A0A1I1DB57"/>
<gene>
    <name evidence="1" type="ORF">SAMN05444422_101471</name>
</gene>
<evidence type="ECO:0000313" key="2">
    <source>
        <dbReference type="Proteomes" id="UP000199161"/>
    </source>
</evidence>